<protein>
    <recommendedName>
        <fullName evidence="4 7">Flagellar hook-associated protein 1</fullName>
        <shortName evidence="7">HAP1</shortName>
    </recommendedName>
</protein>
<keyword evidence="6 7" id="KW-0975">Bacterial flagellum</keyword>
<dbReference type="Proteomes" id="UP001367922">
    <property type="component" value="Unassembled WGS sequence"/>
</dbReference>
<organism evidence="10 11">
    <name type="scientific">Bacillus yunxiaonensis</name>
    <dbReference type="NCBI Taxonomy" id="3127665"/>
    <lineage>
        <taxon>Bacteria</taxon>
        <taxon>Bacillati</taxon>
        <taxon>Bacillota</taxon>
        <taxon>Bacilli</taxon>
        <taxon>Bacillales</taxon>
        <taxon>Bacillaceae</taxon>
        <taxon>Bacillus</taxon>
    </lineage>
</organism>
<keyword evidence="10" id="KW-0282">Flagellum</keyword>
<evidence type="ECO:0000256" key="2">
    <source>
        <dbReference type="ARBA" id="ARBA00004613"/>
    </source>
</evidence>
<dbReference type="NCBIfam" id="TIGR02492">
    <property type="entry name" value="flgK_ends"/>
    <property type="match status" value="1"/>
</dbReference>
<dbReference type="InterPro" id="IPR002371">
    <property type="entry name" value="FlgK"/>
</dbReference>
<evidence type="ECO:0000256" key="4">
    <source>
        <dbReference type="ARBA" id="ARBA00016244"/>
    </source>
</evidence>
<dbReference type="EMBL" id="JBAWSV010000004">
    <property type="protein sequence ID" value="MEI4830579.1"/>
    <property type="molecule type" value="Genomic_DNA"/>
</dbReference>
<evidence type="ECO:0000259" key="9">
    <source>
        <dbReference type="Pfam" id="PF22638"/>
    </source>
</evidence>
<keyword evidence="10" id="KW-0966">Cell projection</keyword>
<dbReference type="PRINTS" id="PR01005">
    <property type="entry name" value="FLGHOOKAP1"/>
</dbReference>
<keyword evidence="10" id="KW-0969">Cilium</keyword>
<evidence type="ECO:0000256" key="6">
    <source>
        <dbReference type="ARBA" id="ARBA00023143"/>
    </source>
</evidence>
<evidence type="ECO:0000256" key="1">
    <source>
        <dbReference type="ARBA" id="ARBA00004365"/>
    </source>
</evidence>
<name>A0ABU8FZM4_9BACI</name>
<evidence type="ECO:0000313" key="10">
    <source>
        <dbReference type="EMBL" id="MEI4830579.1"/>
    </source>
</evidence>
<comment type="similarity">
    <text evidence="3 7">Belongs to the flagella basal body rod proteins family.</text>
</comment>
<accession>A0ABU8FZM4</accession>
<proteinExistence type="inferred from homology"/>
<dbReference type="PANTHER" id="PTHR30033">
    <property type="entry name" value="FLAGELLAR HOOK-ASSOCIATED PROTEIN 1"/>
    <property type="match status" value="1"/>
</dbReference>
<dbReference type="InterPro" id="IPR010930">
    <property type="entry name" value="Flg_bb/hook_C_dom"/>
</dbReference>
<evidence type="ECO:0000313" key="11">
    <source>
        <dbReference type="Proteomes" id="UP001367922"/>
    </source>
</evidence>
<evidence type="ECO:0000256" key="3">
    <source>
        <dbReference type="ARBA" id="ARBA00009677"/>
    </source>
</evidence>
<evidence type="ECO:0000256" key="7">
    <source>
        <dbReference type="RuleBase" id="RU362065"/>
    </source>
</evidence>
<evidence type="ECO:0000256" key="5">
    <source>
        <dbReference type="ARBA" id="ARBA00022525"/>
    </source>
</evidence>
<keyword evidence="11" id="KW-1185">Reference proteome</keyword>
<dbReference type="InterPro" id="IPR053927">
    <property type="entry name" value="FlgK_helical"/>
</dbReference>
<reference evidence="10 11" key="1">
    <citation type="submission" date="2024-01" db="EMBL/GenBank/DDBJ databases">
        <title>Seven novel Bacillus-like species.</title>
        <authorList>
            <person name="Liu G."/>
        </authorList>
    </citation>
    <scope>NUCLEOTIDE SEQUENCE [LARGE SCALE GENOMIC DNA]</scope>
    <source>
        <strain evidence="10 11">FJAT-53711</strain>
    </source>
</reference>
<dbReference type="Pfam" id="PF06429">
    <property type="entry name" value="Flg_bbr_C"/>
    <property type="match status" value="1"/>
</dbReference>
<keyword evidence="5 7" id="KW-0964">Secreted</keyword>
<sequence>MRLSDYNTSLSGMLAAQSGLQVTKQNLSNIHTPGYVRQTVKYGAVGGSNGYTPEQRIGYGVQTLGVDRVTDEVKTRQYNEQLSQLAYYSYMNSTLSQVESMAGSTNGNSLSNVMDQFFNAFREVAKHPDQPTYYQSLIAQTNGFTHQLNVLAKNFEQAEMQTGKDVTQHVNEFNQLAHKLAEANQKIGQAGEHAPNELLDERDRIITEMSQYANIEVSYESMNLNIASVRINGVSAVSGQNIIGEGGNQDMYPLQLITKNGTSSIQISGTEVQLQGGAIQAAIDTKKTIAGYKDHLNQLMVSLKDKVNGIMQKDFFVGGSAKDIKLNPDFEKDISKMQISVDTANQLAGLGDQPYADGLTYKQSLDKMIVQVATDTNASGAYKTIHEDLLNGIQEEKMSLEGVNMDEEMVNLMTYQKYFVANSKAINTMNEVFDSLFAIIR</sequence>
<dbReference type="Pfam" id="PF22638">
    <property type="entry name" value="FlgK_D1"/>
    <property type="match status" value="1"/>
</dbReference>
<dbReference type="RefSeq" id="WP_336482898.1">
    <property type="nucleotide sequence ID" value="NZ_JBAWSV010000004.1"/>
</dbReference>
<evidence type="ECO:0000259" key="8">
    <source>
        <dbReference type="Pfam" id="PF06429"/>
    </source>
</evidence>
<feature type="domain" description="Flagellar hook-associated protein FlgK helical" evidence="9">
    <location>
        <begin position="95"/>
        <end position="316"/>
    </location>
</feature>
<dbReference type="PANTHER" id="PTHR30033:SF1">
    <property type="entry name" value="FLAGELLAR HOOK-ASSOCIATED PROTEIN 1"/>
    <property type="match status" value="1"/>
</dbReference>
<gene>
    <name evidence="7 10" type="primary">flgK</name>
    <name evidence="10" type="ORF">WAX78_14070</name>
</gene>
<dbReference type="SUPFAM" id="SSF64518">
    <property type="entry name" value="Phase 1 flagellin"/>
    <property type="match status" value="1"/>
</dbReference>
<comment type="subcellular location">
    <subcellularLocation>
        <location evidence="1 7">Bacterial flagellum</location>
    </subcellularLocation>
    <subcellularLocation>
        <location evidence="2 7">Secreted</location>
    </subcellularLocation>
</comment>
<feature type="domain" description="Flagellar basal-body/hook protein C-terminal" evidence="8">
    <location>
        <begin position="402"/>
        <end position="436"/>
    </location>
</feature>
<comment type="caution">
    <text evidence="10">The sequence shown here is derived from an EMBL/GenBank/DDBJ whole genome shotgun (WGS) entry which is preliminary data.</text>
</comment>